<accession>A0ABX8Y7F6</accession>
<dbReference type="EMBL" id="CP080764">
    <property type="protein sequence ID" value="QYY41451.1"/>
    <property type="molecule type" value="Genomic_DNA"/>
</dbReference>
<keyword evidence="2" id="KW-1185">Reference proteome</keyword>
<proteinExistence type="predicted"/>
<organism evidence="1 2">
    <name type="scientific">Aneurinibacillus thermoaerophilus</name>
    <dbReference type="NCBI Taxonomy" id="143495"/>
    <lineage>
        <taxon>Bacteria</taxon>
        <taxon>Bacillati</taxon>
        <taxon>Bacillota</taxon>
        <taxon>Bacilli</taxon>
        <taxon>Bacillales</taxon>
        <taxon>Paenibacillaceae</taxon>
        <taxon>Aneurinibacillus group</taxon>
        <taxon>Aneurinibacillus</taxon>
    </lineage>
</organism>
<evidence type="ECO:0000313" key="1">
    <source>
        <dbReference type="EMBL" id="QYY41451.1"/>
    </source>
</evidence>
<gene>
    <name evidence="1" type="ORF">K3F53_10905</name>
</gene>
<reference evidence="1 2" key="1">
    <citation type="submission" date="2021-08" db="EMBL/GenBank/DDBJ databases">
        <title>Complete genome sequence of the strain Aneurinibacillus thermoaerophilus CCM 8960.</title>
        <authorList>
            <person name="Musilova J."/>
            <person name="Kourilova X."/>
            <person name="Pernicova I."/>
            <person name="Bezdicek M."/>
            <person name="Lengerova M."/>
            <person name="Obruca S."/>
            <person name="Sedlar K."/>
        </authorList>
    </citation>
    <scope>NUCLEOTIDE SEQUENCE [LARGE SCALE GENOMIC DNA]</scope>
    <source>
        <strain evidence="1 2">CCM 8960</strain>
    </source>
</reference>
<name>A0ABX8Y7F6_ANETH</name>
<evidence type="ECO:0000313" key="2">
    <source>
        <dbReference type="Proteomes" id="UP000826616"/>
    </source>
</evidence>
<dbReference type="GeneID" id="97141879"/>
<protein>
    <submittedName>
        <fullName evidence="1">Uncharacterized protein</fullName>
    </submittedName>
</protein>
<sequence length="239" mass="24929">MDAVTLSQVLELLKRTGKNTDAAGTTTLFARLAQIAEYTDQLEAFVDTLETKLGLNTDTAGTSTVFARLAQIAAYVDTLEGSLGQTGDAASGTGSLHAKIADIKNYLTGTLNPNVLTHTPKMTTIGYVNTVSSISTGSSDTILVNYSGAGILTALSVIPTNSYTCTGTIEVVADGAVVFSAPIKQTESSNPNYYVNYPTSVQLGANIYFKTSLIVRGRASCSSCSGGCLSIHWSASISK</sequence>
<dbReference type="RefSeq" id="WP_220558955.1">
    <property type="nucleotide sequence ID" value="NZ_CP080764.1"/>
</dbReference>
<dbReference type="Proteomes" id="UP000826616">
    <property type="component" value="Chromosome"/>
</dbReference>